<dbReference type="Proteomes" id="UP000310189">
    <property type="component" value="Unassembled WGS sequence"/>
</dbReference>
<dbReference type="OrthoDB" id="3361787at2759"/>
<protein>
    <recommendedName>
        <fullName evidence="3">GATA-type domain-containing protein</fullName>
    </recommendedName>
</protein>
<keyword evidence="1" id="KW-0862">Zinc</keyword>
<dbReference type="AlphaFoldDB" id="A0A4T0FQ11"/>
<comment type="caution">
    <text evidence="4">The sequence shown here is derived from an EMBL/GenBank/DDBJ whole genome shotgun (WGS) entry which is preliminary data.</text>
</comment>
<reference evidence="4 5" key="1">
    <citation type="submission" date="2019-03" db="EMBL/GenBank/DDBJ databases">
        <title>Sequencing 23 genomes of Wallemia ichthyophaga.</title>
        <authorList>
            <person name="Gostincar C."/>
        </authorList>
    </citation>
    <scope>NUCLEOTIDE SEQUENCE [LARGE SCALE GENOMIC DNA]</scope>
    <source>
        <strain evidence="4 5">EXF-5753</strain>
    </source>
</reference>
<accession>A0A4T0FQ11</accession>
<sequence length="543" mass="59441">MAGRPSKKQRIVKVLDANVVYTILPSSHTFMARTSSSVEVEVVQNNYGSFGRCNLRDCLTQACITSPELLDDYTLHAMNAYETEKLAAAGVDTQPVFAIEGSVKKCLADPKKLVIGNLEAGDPFDDDSDVLKVVLRFQRIESESKPHIPKASTSKVGRPPGSRKRAPSTPPSRKASSSHVKKEKAEKKSEKIPEICVICGTTDTATWRYVGEASSERGRARACNSCGLYWKKNNSVRPETLWKGEEEKNKELNKGTKSRRKLSTHRNENVNTGDGSPVRRSFSVSQSSQTPTQTRRSPQPSHSGRPRGVLGDLNANKVAKRQEITNSLKAPPRKEAEPGFKIPAGPFTSPPRKTAYNNEYLQDILNSSPGTMLKHVFSEADAEPKDSPEYNSFDDVSSFAVNPSAKNPSPLKFSVSSEAEEEDDDTTIMVDTGETTGKSGNATTPFDFNNLPPSSPPDTSDFVSPVDNKNKNSFLFQLPGFAKSSSKEGEDDDEIDELASSPPDSARTSKYQNLDELFKLIGKKGDGESPFIVDSPPEEPYPV</sequence>
<dbReference type="CDD" id="cd00202">
    <property type="entry name" value="ZnF_GATA"/>
    <property type="match status" value="1"/>
</dbReference>
<feature type="compositionally biased region" description="Polar residues" evidence="2">
    <location>
        <begin position="433"/>
        <end position="447"/>
    </location>
</feature>
<dbReference type="Gene3D" id="3.30.50.10">
    <property type="entry name" value="Erythroid Transcription Factor GATA-1, subunit A"/>
    <property type="match status" value="1"/>
</dbReference>
<dbReference type="PANTHER" id="PTHR39147">
    <property type="entry name" value="PROTEIN SPT21"/>
    <property type="match status" value="1"/>
</dbReference>
<dbReference type="InterPro" id="IPR042403">
    <property type="entry name" value="Spt21/Ams2"/>
</dbReference>
<dbReference type="Pfam" id="PF00320">
    <property type="entry name" value="GATA"/>
    <property type="match status" value="1"/>
</dbReference>
<feature type="region of interest" description="Disordered" evidence="2">
    <location>
        <begin position="144"/>
        <end position="187"/>
    </location>
</feature>
<dbReference type="PROSITE" id="PS50114">
    <property type="entry name" value="GATA_ZN_FINGER_2"/>
    <property type="match status" value="1"/>
</dbReference>
<feature type="compositionally biased region" description="Low complexity" evidence="2">
    <location>
        <begin position="276"/>
        <end position="301"/>
    </location>
</feature>
<dbReference type="SUPFAM" id="SSF57716">
    <property type="entry name" value="Glucocorticoid receptor-like (DNA-binding domain)"/>
    <property type="match status" value="1"/>
</dbReference>
<dbReference type="InterPro" id="IPR000679">
    <property type="entry name" value="Znf_GATA"/>
</dbReference>
<dbReference type="GO" id="GO:0006357">
    <property type="term" value="P:regulation of transcription by RNA polymerase II"/>
    <property type="evidence" value="ECO:0007669"/>
    <property type="project" value="TreeGrafter"/>
</dbReference>
<feature type="domain" description="GATA-type" evidence="3">
    <location>
        <begin position="196"/>
        <end position="250"/>
    </location>
</feature>
<keyword evidence="1" id="KW-0863">Zinc-finger</keyword>
<evidence type="ECO:0000256" key="2">
    <source>
        <dbReference type="SAM" id="MobiDB-lite"/>
    </source>
</evidence>
<keyword evidence="5" id="KW-1185">Reference proteome</keyword>
<dbReference type="PANTHER" id="PTHR39147:SF1">
    <property type="entry name" value="PROTEIN SPT21"/>
    <property type="match status" value="1"/>
</dbReference>
<dbReference type="GO" id="GO:0030466">
    <property type="term" value="P:silent mating-type cassette heterochromatin formation"/>
    <property type="evidence" value="ECO:0007669"/>
    <property type="project" value="TreeGrafter"/>
</dbReference>
<dbReference type="InterPro" id="IPR013088">
    <property type="entry name" value="Znf_NHR/GATA"/>
</dbReference>
<evidence type="ECO:0000256" key="1">
    <source>
        <dbReference type="PROSITE-ProRule" id="PRU00094"/>
    </source>
</evidence>
<feature type="compositionally biased region" description="Basic and acidic residues" evidence="2">
    <location>
        <begin position="378"/>
        <end position="388"/>
    </location>
</feature>
<evidence type="ECO:0000313" key="5">
    <source>
        <dbReference type="Proteomes" id="UP000310189"/>
    </source>
</evidence>
<dbReference type="GO" id="GO:0043565">
    <property type="term" value="F:sequence-specific DNA binding"/>
    <property type="evidence" value="ECO:0007669"/>
    <property type="project" value="InterPro"/>
</dbReference>
<dbReference type="EMBL" id="SPNW01000025">
    <property type="protein sequence ID" value="TIA89654.1"/>
    <property type="molecule type" value="Genomic_DNA"/>
</dbReference>
<evidence type="ECO:0000259" key="3">
    <source>
        <dbReference type="PROSITE" id="PS50114"/>
    </source>
</evidence>
<name>A0A4T0FQ11_9BASI</name>
<organism evidence="4 5">
    <name type="scientific">Wallemia hederae</name>
    <dbReference type="NCBI Taxonomy" id="1540922"/>
    <lineage>
        <taxon>Eukaryota</taxon>
        <taxon>Fungi</taxon>
        <taxon>Dikarya</taxon>
        <taxon>Basidiomycota</taxon>
        <taxon>Wallemiomycotina</taxon>
        <taxon>Wallemiomycetes</taxon>
        <taxon>Wallemiales</taxon>
        <taxon>Wallemiaceae</taxon>
        <taxon>Wallemia</taxon>
    </lineage>
</organism>
<feature type="region of interest" description="Disordered" evidence="2">
    <location>
        <begin position="522"/>
        <end position="543"/>
    </location>
</feature>
<dbReference type="GO" id="GO:0000183">
    <property type="term" value="P:rDNA heterochromatin formation"/>
    <property type="evidence" value="ECO:0007669"/>
    <property type="project" value="TreeGrafter"/>
</dbReference>
<feature type="region of interest" description="Disordered" evidence="2">
    <location>
        <begin position="378"/>
        <end position="510"/>
    </location>
</feature>
<keyword evidence="1" id="KW-0479">Metal-binding</keyword>
<dbReference type="SMART" id="SM00401">
    <property type="entry name" value="ZnF_GATA"/>
    <property type="match status" value="1"/>
</dbReference>
<evidence type="ECO:0000313" key="4">
    <source>
        <dbReference type="EMBL" id="TIA89654.1"/>
    </source>
</evidence>
<proteinExistence type="predicted"/>
<feature type="region of interest" description="Disordered" evidence="2">
    <location>
        <begin position="246"/>
        <end position="354"/>
    </location>
</feature>
<gene>
    <name evidence="4" type="ORF">E3P99_01979</name>
</gene>
<dbReference type="GO" id="GO:0008270">
    <property type="term" value="F:zinc ion binding"/>
    <property type="evidence" value="ECO:0007669"/>
    <property type="project" value="UniProtKB-KW"/>
</dbReference>